<reference evidence="2" key="1">
    <citation type="journal article" date="2022" name="Int. J. Mol. Sci.">
        <title>Draft Genome of Tanacetum Coccineum: Genomic Comparison of Closely Related Tanacetum-Family Plants.</title>
        <authorList>
            <person name="Yamashiro T."/>
            <person name="Shiraishi A."/>
            <person name="Nakayama K."/>
            <person name="Satake H."/>
        </authorList>
    </citation>
    <scope>NUCLEOTIDE SEQUENCE</scope>
</reference>
<keyword evidence="3" id="KW-1185">Reference proteome</keyword>
<evidence type="ECO:0000313" key="2">
    <source>
        <dbReference type="EMBL" id="GJT43244.1"/>
    </source>
</evidence>
<evidence type="ECO:0000256" key="1">
    <source>
        <dbReference type="SAM" id="MobiDB-lite"/>
    </source>
</evidence>
<evidence type="ECO:0000313" key="3">
    <source>
        <dbReference type="Proteomes" id="UP001151760"/>
    </source>
</evidence>
<dbReference type="EMBL" id="BQNB010015712">
    <property type="protein sequence ID" value="GJT43244.1"/>
    <property type="molecule type" value="Genomic_DNA"/>
</dbReference>
<name>A0ABQ5E1N9_9ASTR</name>
<dbReference type="Proteomes" id="UP001151760">
    <property type="component" value="Unassembled WGS sequence"/>
</dbReference>
<comment type="caution">
    <text evidence="2">The sequence shown here is derived from an EMBL/GenBank/DDBJ whole genome shotgun (WGS) entry which is preliminary data.</text>
</comment>
<sequence length="160" mass="18167">MGSPKDTYRDPPIFGIKGQSHHIRVETTQETREELHDVRLGTWSCSIRPENLETLPLRNKVHRVHRPSESQTYPQPEDAQHETEKIEAMKEENLEEEALSCANQKLKTGADGINYLNGRAWIPKVNDLSKTSECIRIVAVTNDSSVEMGKDHDGFCDKVT</sequence>
<protein>
    <submittedName>
        <fullName evidence="2">Uncharacterized protein</fullName>
    </submittedName>
</protein>
<proteinExistence type="predicted"/>
<reference evidence="2" key="2">
    <citation type="submission" date="2022-01" db="EMBL/GenBank/DDBJ databases">
        <authorList>
            <person name="Yamashiro T."/>
            <person name="Shiraishi A."/>
            <person name="Satake H."/>
            <person name="Nakayama K."/>
        </authorList>
    </citation>
    <scope>NUCLEOTIDE SEQUENCE</scope>
</reference>
<organism evidence="2 3">
    <name type="scientific">Tanacetum coccineum</name>
    <dbReference type="NCBI Taxonomy" id="301880"/>
    <lineage>
        <taxon>Eukaryota</taxon>
        <taxon>Viridiplantae</taxon>
        <taxon>Streptophyta</taxon>
        <taxon>Embryophyta</taxon>
        <taxon>Tracheophyta</taxon>
        <taxon>Spermatophyta</taxon>
        <taxon>Magnoliopsida</taxon>
        <taxon>eudicotyledons</taxon>
        <taxon>Gunneridae</taxon>
        <taxon>Pentapetalae</taxon>
        <taxon>asterids</taxon>
        <taxon>campanulids</taxon>
        <taxon>Asterales</taxon>
        <taxon>Asteraceae</taxon>
        <taxon>Asteroideae</taxon>
        <taxon>Anthemideae</taxon>
        <taxon>Anthemidinae</taxon>
        <taxon>Tanacetum</taxon>
    </lineage>
</organism>
<accession>A0ABQ5E1N9</accession>
<feature type="region of interest" description="Disordered" evidence="1">
    <location>
        <begin position="62"/>
        <end position="84"/>
    </location>
</feature>
<gene>
    <name evidence="2" type="ORF">Tco_0951959</name>
</gene>